<dbReference type="Proteomes" id="UP000440578">
    <property type="component" value="Unassembled WGS sequence"/>
</dbReference>
<proteinExistence type="predicted"/>
<feature type="repeat" description="WD" evidence="3">
    <location>
        <begin position="235"/>
        <end position="274"/>
    </location>
</feature>
<evidence type="ECO:0000256" key="3">
    <source>
        <dbReference type="PROSITE-ProRule" id="PRU00221"/>
    </source>
</evidence>
<dbReference type="SUPFAM" id="SSF50978">
    <property type="entry name" value="WD40 repeat-like"/>
    <property type="match status" value="1"/>
</dbReference>
<dbReference type="OrthoDB" id="6262491at2759"/>
<dbReference type="PANTHER" id="PTHR22847">
    <property type="entry name" value="WD40 REPEAT PROTEIN"/>
    <property type="match status" value="1"/>
</dbReference>
<dbReference type="Gene3D" id="2.130.10.10">
    <property type="entry name" value="YVTN repeat-like/Quinoprotein amine dehydrogenase"/>
    <property type="match status" value="2"/>
</dbReference>
<dbReference type="PROSITE" id="PS50294">
    <property type="entry name" value="WD_REPEATS_REGION"/>
    <property type="match status" value="1"/>
</dbReference>
<dbReference type="AlphaFoldDB" id="A0A6A4WK19"/>
<reference evidence="4 5" key="1">
    <citation type="submission" date="2019-07" db="EMBL/GenBank/DDBJ databases">
        <title>Draft genome assembly of a fouling barnacle, Amphibalanus amphitrite (Darwin, 1854): The first reference genome for Thecostraca.</title>
        <authorList>
            <person name="Kim W."/>
        </authorList>
    </citation>
    <scope>NUCLEOTIDE SEQUENCE [LARGE SCALE GENOMIC DNA]</scope>
    <source>
        <strain evidence="4">SNU_AA5</strain>
        <tissue evidence="4">Soma without cirri and trophi</tissue>
    </source>
</reference>
<gene>
    <name evidence="4" type="primary">mhkB_1</name>
    <name evidence="4" type="ORF">FJT64_002816</name>
</gene>
<protein>
    <submittedName>
        <fullName evidence="4">Myosin heavy chain kinase B</fullName>
    </submittedName>
</protein>
<keyword evidence="4" id="KW-0418">Kinase</keyword>
<comment type="caution">
    <text evidence="4">The sequence shown here is derived from an EMBL/GenBank/DDBJ whole genome shotgun (WGS) entry which is preliminary data.</text>
</comment>
<accession>A0A6A4WK19</accession>
<name>A0A6A4WK19_AMPAM</name>
<keyword evidence="2" id="KW-0677">Repeat</keyword>
<dbReference type="GO" id="GO:0016301">
    <property type="term" value="F:kinase activity"/>
    <property type="evidence" value="ECO:0007669"/>
    <property type="project" value="UniProtKB-KW"/>
</dbReference>
<dbReference type="InterPro" id="IPR001680">
    <property type="entry name" value="WD40_rpt"/>
</dbReference>
<keyword evidence="5" id="KW-1185">Reference proteome</keyword>
<sequence length="308" mass="33973">MKRAIRKKINTSFRYFFPATMSLNIVASTTEETKQGGDVISMIFHNGKVFTGAEGGKLIIYNQDLTVHKELQAQFNTVNSMCIFNGDLVTTGNDGLIKVWSADTLELKNTLTGHDNEIRKLLPTADRLYSGDMNGKVKIWSRELTSQFTLSCVEEVWDIAVAGDICFTVRDKDITCSEIKFQENVDGDTKFVILTSFEGRPPLALVGNTICYCNRPGMTIKLRSTEKGHAEQGELQGHHKIITAMEARGTLLYTGGYDNTVKIWDVPSKKLIASGTTVSSSVQSLTVGDDGSIYAGLMGGYVIKMQKQ</sequence>
<dbReference type="PROSITE" id="PS50082">
    <property type="entry name" value="WD_REPEATS_2"/>
    <property type="match status" value="1"/>
</dbReference>
<dbReference type="InterPro" id="IPR015943">
    <property type="entry name" value="WD40/YVTN_repeat-like_dom_sf"/>
</dbReference>
<evidence type="ECO:0000256" key="1">
    <source>
        <dbReference type="ARBA" id="ARBA00022574"/>
    </source>
</evidence>
<keyword evidence="1 3" id="KW-0853">WD repeat</keyword>
<dbReference type="GO" id="GO:1990234">
    <property type="term" value="C:transferase complex"/>
    <property type="evidence" value="ECO:0007669"/>
    <property type="project" value="UniProtKB-ARBA"/>
</dbReference>
<dbReference type="EMBL" id="VIIS01000869">
    <property type="protein sequence ID" value="KAF0304154.1"/>
    <property type="molecule type" value="Genomic_DNA"/>
</dbReference>
<dbReference type="SMART" id="SM00320">
    <property type="entry name" value="WD40"/>
    <property type="match status" value="3"/>
</dbReference>
<evidence type="ECO:0000313" key="4">
    <source>
        <dbReference type="EMBL" id="KAF0304154.1"/>
    </source>
</evidence>
<keyword evidence="4" id="KW-0808">Transferase</keyword>
<dbReference type="InterPro" id="IPR019775">
    <property type="entry name" value="WD40_repeat_CS"/>
</dbReference>
<dbReference type="PANTHER" id="PTHR22847:SF637">
    <property type="entry name" value="WD REPEAT DOMAIN 5B"/>
    <property type="match status" value="1"/>
</dbReference>
<dbReference type="Pfam" id="PF00400">
    <property type="entry name" value="WD40"/>
    <property type="match status" value="3"/>
</dbReference>
<dbReference type="PROSITE" id="PS00678">
    <property type="entry name" value="WD_REPEATS_1"/>
    <property type="match status" value="1"/>
</dbReference>
<evidence type="ECO:0000313" key="5">
    <source>
        <dbReference type="Proteomes" id="UP000440578"/>
    </source>
</evidence>
<evidence type="ECO:0000256" key="2">
    <source>
        <dbReference type="ARBA" id="ARBA00022737"/>
    </source>
</evidence>
<organism evidence="4 5">
    <name type="scientific">Amphibalanus amphitrite</name>
    <name type="common">Striped barnacle</name>
    <name type="synonym">Balanus amphitrite</name>
    <dbReference type="NCBI Taxonomy" id="1232801"/>
    <lineage>
        <taxon>Eukaryota</taxon>
        <taxon>Metazoa</taxon>
        <taxon>Ecdysozoa</taxon>
        <taxon>Arthropoda</taxon>
        <taxon>Crustacea</taxon>
        <taxon>Multicrustacea</taxon>
        <taxon>Cirripedia</taxon>
        <taxon>Thoracica</taxon>
        <taxon>Thoracicalcarea</taxon>
        <taxon>Balanomorpha</taxon>
        <taxon>Balanoidea</taxon>
        <taxon>Balanidae</taxon>
        <taxon>Amphibalaninae</taxon>
        <taxon>Amphibalanus</taxon>
    </lineage>
</organism>
<dbReference type="InterPro" id="IPR036322">
    <property type="entry name" value="WD40_repeat_dom_sf"/>
</dbReference>